<dbReference type="Proteomes" id="UP000245634">
    <property type="component" value="Unassembled WGS sequence"/>
</dbReference>
<accession>A0A316DA46</accession>
<keyword evidence="2" id="KW-1185">Reference proteome</keyword>
<dbReference type="AlphaFoldDB" id="A0A316DA46"/>
<comment type="caution">
    <text evidence="1">The sequence shown here is derived from an EMBL/GenBank/DDBJ whole genome shotgun (WGS) entry which is preliminary data.</text>
</comment>
<proteinExistence type="predicted"/>
<name>A0A316DA46_9BACL</name>
<sequence length="118" mass="13701">NRVCYDHAVMIHVNSWTKVTVSFRTSKGGSNSIGHFLRTVVVFHDCRRNKIQVPIRIFEYSIELLHHFFGTRLISELKDVLLIDVYKYPLLFQPVERKLYFWPSTSLTSAASLSNTTP</sequence>
<evidence type="ECO:0000313" key="1">
    <source>
        <dbReference type="EMBL" id="PWK14248.1"/>
    </source>
</evidence>
<protein>
    <submittedName>
        <fullName evidence="1">Uncharacterized protein</fullName>
    </submittedName>
</protein>
<reference evidence="1 2" key="1">
    <citation type="submission" date="2018-05" db="EMBL/GenBank/DDBJ databases">
        <title>Genomic Encyclopedia of Type Strains, Phase IV (KMG-IV): sequencing the most valuable type-strain genomes for metagenomic binning, comparative biology and taxonomic classification.</title>
        <authorList>
            <person name="Goeker M."/>
        </authorList>
    </citation>
    <scope>NUCLEOTIDE SEQUENCE [LARGE SCALE GENOMIC DNA]</scope>
    <source>
        <strain evidence="1 2">DSM 18773</strain>
    </source>
</reference>
<dbReference type="EMBL" id="QGGL01000005">
    <property type="protein sequence ID" value="PWK14248.1"/>
    <property type="molecule type" value="Genomic_DNA"/>
</dbReference>
<feature type="non-terminal residue" evidence="1">
    <location>
        <position position="1"/>
    </location>
</feature>
<gene>
    <name evidence="1" type="ORF">C7459_1051</name>
</gene>
<evidence type="ECO:0000313" key="2">
    <source>
        <dbReference type="Proteomes" id="UP000245634"/>
    </source>
</evidence>
<organism evidence="1 2">
    <name type="scientific">Tumebacillus permanentifrigoris</name>
    <dbReference type="NCBI Taxonomy" id="378543"/>
    <lineage>
        <taxon>Bacteria</taxon>
        <taxon>Bacillati</taxon>
        <taxon>Bacillota</taxon>
        <taxon>Bacilli</taxon>
        <taxon>Bacillales</taxon>
        <taxon>Alicyclobacillaceae</taxon>
        <taxon>Tumebacillus</taxon>
    </lineage>
</organism>